<reference evidence="1 2" key="1">
    <citation type="submission" date="2015-03" db="EMBL/GenBank/DDBJ databases">
        <title>Genome assembly of Sandaracinus amylolyticus DSM 53668.</title>
        <authorList>
            <person name="Sharma G."/>
            <person name="Subramanian S."/>
        </authorList>
    </citation>
    <scope>NUCLEOTIDE SEQUENCE [LARGE SCALE GENOMIC DNA]</scope>
    <source>
        <strain evidence="1 2">DSM 53668</strain>
    </source>
</reference>
<protein>
    <submittedName>
        <fullName evidence="1">Uncharacterized protein</fullName>
    </submittedName>
</protein>
<dbReference type="KEGG" id="samy:DB32_005813"/>
<dbReference type="Proteomes" id="UP000034883">
    <property type="component" value="Chromosome"/>
</dbReference>
<accession>A0A0F6SGG7</accession>
<sequence>MGLLAEELELSHDAERRAELASMQIKAIALSVEARKHALVEELARGSTRRSA</sequence>
<dbReference type="AlphaFoldDB" id="A0A0F6SGG7"/>
<evidence type="ECO:0000313" key="2">
    <source>
        <dbReference type="Proteomes" id="UP000034883"/>
    </source>
</evidence>
<keyword evidence="2" id="KW-1185">Reference proteome</keyword>
<evidence type="ECO:0000313" key="1">
    <source>
        <dbReference type="EMBL" id="AKF08664.1"/>
    </source>
</evidence>
<name>A0A0F6SGG7_9BACT</name>
<gene>
    <name evidence="1" type="ORF">DB32_005813</name>
</gene>
<organism evidence="1 2">
    <name type="scientific">Sandaracinus amylolyticus</name>
    <dbReference type="NCBI Taxonomy" id="927083"/>
    <lineage>
        <taxon>Bacteria</taxon>
        <taxon>Pseudomonadati</taxon>
        <taxon>Myxococcota</taxon>
        <taxon>Polyangia</taxon>
        <taxon>Polyangiales</taxon>
        <taxon>Sandaracinaceae</taxon>
        <taxon>Sandaracinus</taxon>
    </lineage>
</organism>
<proteinExistence type="predicted"/>
<dbReference type="EMBL" id="CP011125">
    <property type="protein sequence ID" value="AKF08664.1"/>
    <property type="molecule type" value="Genomic_DNA"/>
</dbReference>